<dbReference type="RefSeq" id="WP_131596319.1">
    <property type="nucleotide sequence ID" value="NZ_SJSL01000002.1"/>
</dbReference>
<reference evidence="1 2" key="1">
    <citation type="submission" date="2019-02" db="EMBL/GenBank/DDBJ databases">
        <title>Pedobacter sp. RP-1-14 sp. nov., isolated from Arctic soil.</title>
        <authorList>
            <person name="Dahal R.H."/>
        </authorList>
    </citation>
    <scope>NUCLEOTIDE SEQUENCE [LARGE SCALE GENOMIC DNA]</scope>
    <source>
        <strain evidence="1 2">RP-1-14</strain>
    </source>
</reference>
<evidence type="ECO:0000313" key="2">
    <source>
        <dbReference type="Proteomes" id="UP000293347"/>
    </source>
</evidence>
<dbReference type="EMBL" id="SJSL01000002">
    <property type="protein sequence ID" value="TCD01519.1"/>
    <property type="molecule type" value="Genomic_DNA"/>
</dbReference>
<protein>
    <submittedName>
        <fullName evidence="1">MerR family transcriptional regulator</fullName>
    </submittedName>
</protein>
<keyword evidence="2" id="KW-1185">Reference proteome</keyword>
<name>A0A4R0NMR5_9SPHI</name>
<dbReference type="Proteomes" id="UP000293347">
    <property type="component" value="Unassembled WGS sequence"/>
</dbReference>
<dbReference type="AlphaFoldDB" id="A0A4R0NMR5"/>
<gene>
    <name evidence="1" type="ORF">EZ437_12345</name>
</gene>
<evidence type="ECO:0000313" key="1">
    <source>
        <dbReference type="EMBL" id="TCD01519.1"/>
    </source>
</evidence>
<organism evidence="1 2">
    <name type="scientific">Pedobacter psychroterrae</name>
    <dbReference type="NCBI Taxonomy" id="2530453"/>
    <lineage>
        <taxon>Bacteria</taxon>
        <taxon>Pseudomonadati</taxon>
        <taxon>Bacteroidota</taxon>
        <taxon>Sphingobacteriia</taxon>
        <taxon>Sphingobacteriales</taxon>
        <taxon>Sphingobacteriaceae</taxon>
        <taxon>Pedobacter</taxon>
    </lineage>
</organism>
<dbReference type="Pfam" id="PF13591">
    <property type="entry name" value="MerR_2"/>
    <property type="match status" value="1"/>
</dbReference>
<sequence length="109" mass="12289">MENENLVLIAKFCLHYGVEPSFISALHDFGLISRLEIYQEHYLSVDDIRDVERMARLHYDLGINLEGIDAIATLLKQIDVLQQELMVAKNGLISFAPPAAGDDHNQINP</sequence>
<dbReference type="OrthoDB" id="1494789at2"/>
<dbReference type="Gene3D" id="1.10.1660.10">
    <property type="match status" value="1"/>
</dbReference>
<proteinExistence type="predicted"/>
<comment type="caution">
    <text evidence="1">The sequence shown here is derived from an EMBL/GenBank/DDBJ whole genome shotgun (WGS) entry which is preliminary data.</text>
</comment>
<accession>A0A4R0NMR5</accession>